<dbReference type="GO" id="GO:0000160">
    <property type="term" value="P:phosphorelay signal transduction system"/>
    <property type="evidence" value="ECO:0007669"/>
    <property type="project" value="InterPro"/>
</dbReference>
<dbReference type="SMART" id="SM00448">
    <property type="entry name" value="REC"/>
    <property type="match status" value="1"/>
</dbReference>
<feature type="modified residue" description="4-aspartylphosphate" evidence="1">
    <location>
        <position position="59"/>
    </location>
</feature>
<evidence type="ECO:0000313" key="4">
    <source>
        <dbReference type="EMBL" id="MCA6076042.1"/>
    </source>
</evidence>
<keyword evidence="6" id="KW-1185">Reference proteome</keyword>
<dbReference type="Gene3D" id="3.40.50.2300">
    <property type="match status" value="1"/>
</dbReference>
<dbReference type="SUPFAM" id="SSF52172">
    <property type="entry name" value="CheY-like"/>
    <property type="match status" value="1"/>
</dbReference>
<organism evidence="4 6">
    <name type="scientific">Fulvivirga sedimenti</name>
    <dbReference type="NCBI Taxonomy" id="2879465"/>
    <lineage>
        <taxon>Bacteria</taxon>
        <taxon>Pseudomonadati</taxon>
        <taxon>Bacteroidota</taxon>
        <taxon>Cytophagia</taxon>
        <taxon>Cytophagales</taxon>
        <taxon>Fulvivirgaceae</taxon>
        <taxon>Fulvivirga</taxon>
    </lineage>
</organism>
<evidence type="ECO:0000259" key="2">
    <source>
        <dbReference type="PROSITE" id="PS50110"/>
    </source>
</evidence>
<gene>
    <name evidence="3" type="ORF">LDX50_08290</name>
    <name evidence="4" type="ORF">LDX50_14260</name>
    <name evidence="5" type="ORF">LDX50_19980</name>
</gene>
<keyword evidence="1" id="KW-0597">Phosphoprotein</keyword>
<dbReference type="InterPro" id="IPR001789">
    <property type="entry name" value="Sig_transdc_resp-reg_receiver"/>
</dbReference>
<comment type="caution">
    <text evidence="4">The sequence shown here is derived from an EMBL/GenBank/DDBJ whole genome shotgun (WGS) entry which is preliminary data.</text>
</comment>
<dbReference type="EMBL" id="JAIXNE010000002">
    <property type="protein sequence ID" value="MCA6074865.1"/>
    <property type="molecule type" value="Genomic_DNA"/>
</dbReference>
<dbReference type="Proteomes" id="UP001139409">
    <property type="component" value="Unassembled WGS sequence"/>
</dbReference>
<dbReference type="PANTHER" id="PTHR44520:SF2">
    <property type="entry name" value="RESPONSE REGULATOR RCP1"/>
    <property type="match status" value="1"/>
</dbReference>
<sequence>MIKRDLILLVEDDDTDAFIARTLLLRQEPGLKIERLNHGLEAQKYLDEFDEMPSLIILDLNMPFLNGRDFLKELRSYPEGRECEVVVLSSSENKEDLRQCKELGVTNYFIKPLTLDMANKIISLSRSTAG</sequence>
<dbReference type="EMBL" id="JAIXNE010000004">
    <property type="protein sequence ID" value="MCA6077170.1"/>
    <property type="molecule type" value="Genomic_DNA"/>
</dbReference>
<reference evidence="4" key="1">
    <citation type="submission" date="2021-09" db="EMBL/GenBank/DDBJ databases">
        <title>Fulvivirga sp. isolated from coastal sediment.</title>
        <authorList>
            <person name="Yu H."/>
        </authorList>
    </citation>
    <scope>NUCLEOTIDE SEQUENCE</scope>
    <source>
        <strain evidence="4">1062</strain>
    </source>
</reference>
<dbReference type="InterPro" id="IPR052893">
    <property type="entry name" value="TCS_response_regulator"/>
</dbReference>
<evidence type="ECO:0000313" key="3">
    <source>
        <dbReference type="EMBL" id="MCA6074865.1"/>
    </source>
</evidence>
<dbReference type="Pfam" id="PF00072">
    <property type="entry name" value="Response_reg"/>
    <property type="match status" value="1"/>
</dbReference>
<protein>
    <submittedName>
        <fullName evidence="4">Response regulator</fullName>
    </submittedName>
</protein>
<evidence type="ECO:0000313" key="5">
    <source>
        <dbReference type="EMBL" id="MCA6077170.1"/>
    </source>
</evidence>
<dbReference type="PANTHER" id="PTHR44520">
    <property type="entry name" value="RESPONSE REGULATOR RCP1-RELATED"/>
    <property type="match status" value="1"/>
</dbReference>
<name>A0A9X1HTT6_9BACT</name>
<evidence type="ECO:0000313" key="6">
    <source>
        <dbReference type="Proteomes" id="UP001139409"/>
    </source>
</evidence>
<dbReference type="EMBL" id="JAIXNE010000003">
    <property type="protein sequence ID" value="MCA6076042.1"/>
    <property type="molecule type" value="Genomic_DNA"/>
</dbReference>
<accession>A0A9X1HTT6</accession>
<feature type="domain" description="Response regulatory" evidence="2">
    <location>
        <begin position="6"/>
        <end position="126"/>
    </location>
</feature>
<dbReference type="InterPro" id="IPR011006">
    <property type="entry name" value="CheY-like_superfamily"/>
</dbReference>
<proteinExistence type="predicted"/>
<dbReference type="RefSeq" id="WP_225697975.1">
    <property type="nucleotide sequence ID" value="NZ_JAIXNE010000002.1"/>
</dbReference>
<dbReference type="AlphaFoldDB" id="A0A9X1HTT6"/>
<evidence type="ECO:0000256" key="1">
    <source>
        <dbReference type="PROSITE-ProRule" id="PRU00169"/>
    </source>
</evidence>
<dbReference type="PROSITE" id="PS50110">
    <property type="entry name" value="RESPONSE_REGULATORY"/>
    <property type="match status" value="1"/>
</dbReference>